<dbReference type="PANTHER" id="PTHR32401">
    <property type="entry name" value="CONCANAVALIN A-LIKE LECTIN FAMILY PROTEIN"/>
    <property type="match status" value="1"/>
</dbReference>
<evidence type="ECO:0000313" key="5">
    <source>
        <dbReference type="EMBL" id="KAE8008289.1"/>
    </source>
</evidence>
<name>A0A5N6QQP4_9ROSI</name>
<dbReference type="OrthoDB" id="2014828at2759"/>
<evidence type="ECO:0000256" key="3">
    <source>
        <dbReference type="SAM" id="SignalP"/>
    </source>
</evidence>
<dbReference type="Pfam" id="PF00139">
    <property type="entry name" value="Lectin_legB"/>
    <property type="match status" value="1"/>
</dbReference>
<gene>
    <name evidence="5" type="ORF">FH972_004811</name>
</gene>
<proteinExistence type="inferred from homology"/>
<feature type="signal peptide" evidence="3">
    <location>
        <begin position="1"/>
        <end position="31"/>
    </location>
</feature>
<dbReference type="SUPFAM" id="SSF49899">
    <property type="entry name" value="Concanavalin A-like lectins/glucanases"/>
    <property type="match status" value="1"/>
</dbReference>
<feature type="domain" description="Legume lectin" evidence="4">
    <location>
        <begin position="32"/>
        <end position="137"/>
    </location>
</feature>
<dbReference type="Gene3D" id="2.60.120.200">
    <property type="match status" value="1"/>
</dbReference>
<evidence type="ECO:0000313" key="6">
    <source>
        <dbReference type="Proteomes" id="UP000327013"/>
    </source>
</evidence>
<dbReference type="GO" id="GO:0030246">
    <property type="term" value="F:carbohydrate binding"/>
    <property type="evidence" value="ECO:0007669"/>
    <property type="project" value="UniProtKB-KW"/>
</dbReference>
<dbReference type="InterPro" id="IPR013320">
    <property type="entry name" value="ConA-like_dom_sf"/>
</dbReference>
<evidence type="ECO:0000259" key="4">
    <source>
        <dbReference type="Pfam" id="PF00139"/>
    </source>
</evidence>
<reference evidence="5 6" key="1">
    <citation type="submission" date="2019-06" db="EMBL/GenBank/DDBJ databases">
        <title>A chromosomal-level reference genome of Carpinus fangiana (Coryloideae, Betulaceae).</title>
        <authorList>
            <person name="Yang X."/>
            <person name="Wang Z."/>
            <person name="Zhang L."/>
            <person name="Hao G."/>
            <person name="Liu J."/>
            <person name="Yang Y."/>
        </authorList>
    </citation>
    <scope>NUCLEOTIDE SEQUENCE [LARGE SCALE GENOMIC DNA]</scope>
    <source>
        <strain evidence="5">Cfa_2016G</strain>
        <tissue evidence="5">Leaf</tissue>
    </source>
</reference>
<feature type="chain" id="PRO_5024466352" description="Legume lectin domain-containing protein" evidence="3">
    <location>
        <begin position="32"/>
        <end position="172"/>
    </location>
</feature>
<keyword evidence="6" id="KW-1185">Reference proteome</keyword>
<evidence type="ECO:0000256" key="2">
    <source>
        <dbReference type="ARBA" id="ARBA00022734"/>
    </source>
</evidence>
<sequence>MHSLPNMDLSILLSQLVLICCLLFHLPLNHALSFNFPNFANSRLMLNGTAAIQNGALSLTSKPNNNTAAGRAVYSEQLHLYDPITGNSTDFTTKFSFKISTVTSPGQDGLAFFLAPNGSLLPEYASGGCLALFSQCDNFTIPKKIWLLSSLTPMAIHGMKPTRNMSVSTSIP</sequence>
<keyword evidence="3" id="KW-0732">Signal</keyword>
<keyword evidence="2" id="KW-0430">Lectin</keyword>
<protein>
    <recommendedName>
        <fullName evidence="4">Legume lectin domain-containing protein</fullName>
    </recommendedName>
</protein>
<accession>A0A5N6QQP4</accession>
<dbReference type="AlphaFoldDB" id="A0A5N6QQP4"/>
<dbReference type="EMBL" id="CM017322">
    <property type="protein sequence ID" value="KAE8008289.1"/>
    <property type="molecule type" value="Genomic_DNA"/>
</dbReference>
<dbReference type="InterPro" id="IPR001220">
    <property type="entry name" value="Legume_lectin_dom"/>
</dbReference>
<dbReference type="PANTHER" id="PTHR32401:SF47">
    <property type="entry name" value="LEGUME LECTIN DOMAIN-CONTAINING PROTEIN"/>
    <property type="match status" value="1"/>
</dbReference>
<dbReference type="Proteomes" id="UP000327013">
    <property type="component" value="Chromosome 2"/>
</dbReference>
<organism evidence="5 6">
    <name type="scientific">Carpinus fangiana</name>
    <dbReference type="NCBI Taxonomy" id="176857"/>
    <lineage>
        <taxon>Eukaryota</taxon>
        <taxon>Viridiplantae</taxon>
        <taxon>Streptophyta</taxon>
        <taxon>Embryophyta</taxon>
        <taxon>Tracheophyta</taxon>
        <taxon>Spermatophyta</taxon>
        <taxon>Magnoliopsida</taxon>
        <taxon>eudicotyledons</taxon>
        <taxon>Gunneridae</taxon>
        <taxon>Pentapetalae</taxon>
        <taxon>rosids</taxon>
        <taxon>fabids</taxon>
        <taxon>Fagales</taxon>
        <taxon>Betulaceae</taxon>
        <taxon>Carpinus</taxon>
    </lineage>
</organism>
<evidence type="ECO:0000256" key="1">
    <source>
        <dbReference type="ARBA" id="ARBA00007606"/>
    </source>
</evidence>
<comment type="similarity">
    <text evidence="1">Belongs to the leguminous lectin family.</text>
</comment>
<dbReference type="InterPro" id="IPR050258">
    <property type="entry name" value="Leguminous_Lectin"/>
</dbReference>